<keyword evidence="4" id="KW-1133">Transmembrane helix</keyword>
<evidence type="ECO:0000256" key="6">
    <source>
        <dbReference type="SAM" id="MobiDB-lite"/>
    </source>
</evidence>
<sequence>MLLLLAAPAVARAVVGPPAVAPRVPLSRRSSRPALVLEEPPLQDAAWAPPSPSPRPELWQALVALNGCTLLWGSQHAVIKDVVSDVSPAAFNAARFGLAAVCALPWAPGAPWRPRRPPAADAPPASATWAAGAELGLWSCLGFALQSVGLETTSAGRSAFLLYLNVKLVPLLALLLYGRTSPPRTWVSALLAVCGTGLLASDGSPPNVGDAWSLAAAVASACFILRLEAAAAGAAPPEPAELNAATLTCAAGYFALLAAAEVGGAGGAAPVPLMEAARALGESSPQICYLAVVTTFVAQWLQAYGQARVGAQDAALLYALDPCYAAGFSYLLLGETLGPQGFAGAAVVLAAVAISRGGGGAGEGGGERREDEGARTSRAE</sequence>
<evidence type="ECO:0000256" key="2">
    <source>
        <dbReference type="ARBA" id="ARBA00022475"/>
    </source>
</evidence>
<dbReference type="InterPro" id="IPR000620">
    <property type="entry name" value="EamA_dom"/>
</dbReference>
<evidence type="ECO:0000256" key="5">
    <source>
        <dbReference type="ARBA" id="ARBA00023136"/>
    </source>
</evidence>
<name>A0A0D3JVU7_EMIH1</name>
<dbReference type="InterPro" id="IPR051258">
    <property type="entry name" value="Diverse_Substrate_Transporter"/>
</dbReference>
<evidence type="ECO:0000256" key="1">
    <source>
        <dbReference type="ARBA" id="ARBA00004651"/>
    </source>
</evidence>
<dbReference type="PANTHER" id="PTHR42920">
    <property type="entry name" value="OS03G0707200 PROTEIN-RELATED"/>
    <property type="match status" value="1"/>
</dbReference>
<feature type="region of interest" description="Disordered" evidence="6">
    <location>
        <begin position="358"/>
        <end position="380"/>
    </location>
</feature>
<comment type="subcellular location">
    <subcellularLocation>
        <location evidence="1">Cell membrane</location>
        <topology evidence="1">Multi-pass membrane protein</topology>
    </subcellularLocation>
</comment>
<dbReference type="GO" id="GO:0005886">
    <property type="term" value="C:plasma membrane"/>
    <property type="evidence" value="ECO:0007669"/>
    <property type="project" value="UniProtKB-SubCell"/>
</dbReference>
<dbReference type="Pfam" id="PF00892">
    <property type="entry name" value="EamA"/>
    <property type="match status" value="2"/>
</dbReference>
<protein>
    <recommendedName>
        <fullName evidence="7">EamA domain-containing protein</fullName>
    </recommendedName>
</protein>
<evidence type="ECO:0000256" key="4">
    <source>
        <dbReference type="ARBA" id="ARBA00022989"/>
    </source>
</evidence>
<dbReference type="AlphaFoldDB" id="A0A0D3JVU7"/>
<dbReference type="OMA" id="WIEIAAM"/>
<feature type="domain" description="EamA" evidence="7">
    <location>
        <begin position="243"/>
        <end position="354"/>
    </location>
</feature>
<keyword evidence="5" id="KW-0472">Membrane</keyword>
<accession>A0A0D3JVU7</accession>
<dbReference type="eggNOG" id="ENOG502QPTR">
    <property type="taxonomic scope" value="Eukaryota"/>
</dbReference>
<evidence type="ECO:0000259" key="7">
    <source>
        <dbReference type="Pfam" id="PF00892"/>
    </source>
</evidence>
<dbReference type="Proteomes" id="UP000013827">
    <property type="component" value="Unassembled WGS sequence"/>
</dbReference>
<dbReference type="STRING" id="2903.R1CY18"/>
<dbReference type="PaxDb" id="2903-EOD27632"/>
<feature type="compositionally biased region" description="Basic and acidic residues" evidence="6">
    <location>
        <begin position="365"/>
        <end position="380"/>
    </location>
</feature>
<evidence type="ECO:0000313" key="9">
    <source>
        <dbReference type="Proteomes" id="UP000013827"/>
    </source>
</evidence>
<feature type="domain" description="EamA" evidence="7">
    <location>
        <begin position="67"/>
        <end position="199"/>
    </location>
</feature>
<keyword evidence="3" id="KW-0812">Transmembrane</keyword>
<dbReference type="RefSeq" id="XP_005780061.1">
    <property type="nucleotide sequence ID" value="XM_005780004.1"/>
</dbReference>
<dbReference type="EnsemblProtists" id="EOD27632">
    <property type="protein sequence ID" value="EOD27632"/>
    <property type="gene ID" value="EMIHUDRAFT_114502"/>
</dbReference>
<reference evidence="9" key="1">
    <citation type="journal article" date="2013" name="Nature">
        <title>Pan genome of the phytoplankton Emiliania underpins its global distribution.</title>
        <authorList>
            <person name="Read B.A."/>
            <person name="Kegel J."/>
            <person name="Klute M.J."/>
            <person name="Kuo A."/>
            <person name="Lefebvre S.C."/>
            <person name="Maumus F."/>
            <person name="Mayer C."/>
            <person name="Miller J."/>
            <person name="Monier A."/>
            <person name="Salamov A."/>
            <person name="Young J."/>
            <person name="Aguilar M."/>
            <person name="Claverie J.M."/>
            <person name="Frickenhaus S."/>
            <person name="Gonzalez K."/>
            <person name="Herman E.K."/>
            <person name="Lin Y.C."/>
            <person name="Napier J."/>
            <person name="Ogata H."/>
            <person name="Sarno A.F."/>
            <person name="Shmutz J."/>
            <person name="Schroeder D."/>
            <person name="de Vargas C."/>
            <person name="Verret F."/>
            <person name="von Dassow P."/>
            <person name="Valentin K."/>
            <person name="Van de Peer Y."/>
            <person name="Wheeler G."/>
            <person name="Dacks J.B."/>
            <person name="Delwiche C.F."/>
            <person name="Dyhrman S.T."/>
            <person name="Glockner G."/>
            <person name="John U."/>
            <person name="Richards T."/>
            <person name="Worden A.Z."/>
            <person name="Zhang X."/>
            <person name="Grigoriev I.V."/>
            <person name="Allen A.E."/>
            <person name="Bidle K."/>
            <person name="Borodovsky M."/>
            <person name="Bowler C."/>
            <person name="Brownlee C."/>
            <person name="Cock J.M."/>
            <person name="Elias M."/>
            <person name="Gladyshev V.N."/>
            <person name="Groth M."/>
            <person name="Guda C."/>
            <person name="Hadaegh A."/>
            <person name="Iglesias-Rodriguez M.D."/>
            <person name="Jenkins J."/>
            <person name="Jones B.M."/>
            <person name="Lawson T."/>
            <person name="Leese F."/>
            <person name="Lindquist E."/>
            <person name="Lobanov A."/>
            <person name="Lomsadze A."/>
            <person name="Malik S.B."/>
            <person name="Marsh M.E."/>
            <person name="Mackinder L."/>
            <person name="Mock T."/>
            <person name="Mueller-Roeber B."/>
            <person name="Pagarete A."/>
            <person name="Parker M."/>
            <person name="Probert I."/>
            <person name="Quesneville H."/>
            <person name="Raines C."/>
            <person name="Rensing S.A."/>
            <person name="Riano-Pachon D.M."/>
            <person name="Richier S."/>
            <person name="Rokitta S."/>
            <person name="Shiraiwa Y."/>
            <person name="Soanes D.M."/>
            <person name="van der Giezen M."/>
            <person name="Wahlund T.M."/>
            <person name="Williams B."/>
            <person name="Wilson W."/>
            <person name="Wolfe G."/>
            <person name="Wurch L.L."/>
        </authorList>
    </citation>
    <scope>NUCLEOTIDE SEQUENCE</scope>
</reference>
<proteinExistence type="predicted"/>
<dbReference type="InterPro" id="IPR037185">
    <property type="entry name" value="EmrE-like"/>
</dbReference>
<dbReference type="GeneID" id="17273176"/>
<evidence type="ECO:0000313" key="8">
    <source>
        <dbReference type="EnsemblProtists" id="EOD27632"/>
    </source>
</evidence>
<dbReference type="KEGG" id="ehx:EMIHUDRAFT_114502"/>
<evidence type="ECO:0000256" key="3">
    <source>
        <dbReference type="ARBA" id="ARBA00022692"/>
    </source>
</evidence>
<reference evidence="8" key="2">
    <citation type="submission" date="2024-10" db="UniProtKB">
        <authorList>
            <consortium name="EnsemblProtists"/>
        </authorList>
    </citation>
    <scope>IDENTIFICATION</scope>
</reference>
<keyword evidence="2" id="KW-1003">Cell membrane</keyword>
<organism evidence="8 9">
    <name type="scientific">Emiliania huxleyi (strain CCMP1516)</name>
    <dbReference type="NCBI Taxonomy" id="280463"/>
    <lineage>
        <taxon>Eukaryota</taxon>
        <taxon>Haptista</taxon>
        <taxon>Haptophyta</taxon>
        <taxon>Prymnesiophyceae</taxon>
        <taxon>Isochrysidales</taxon>
        <taxon>Noelaerhabdaceae</taxon>
        <taxon>Emiliania</taxon>
    </lineage>
</organism>
<keyword evidence="9" id="KW-1185">Reference proteome</keyword>
<dbReference type="HOGENOM" id="CLU_033863_21_4_1"/>
<dbReference type="PANTHER" id="PTHR42920:SF5">
    <property type="entry name" value="EAMA DOMAIN-CONTAINING PROTEIN"/>
    <property type="match status" value="1"/>
</dbReference>
<dbReference type="SUPFAM" id="SSF103481">
    <property type="entry name" value="Multidrug resistance efflux transporter EmrE"/>
    <property type="match status" value="2"/>
</dbReference>